<gene>
    <name evidence="2" type="ORF">PTZ04_15045</name>
</gene>
<sequence length="68" mass="8031">MNITSIIKLIIAIVFFTEELLYILDSKNIVNIQFAKTYFEKRRNDKMFNNMVFALGMIVLLILIFLVK</sequence>
<dbReference type="RefSeq" id="WP_227209690.1">
    <property type="nucleotide sequence ID" value="NZ_JAJCLO010000069.1"/>
</dbReference>
<evidence type="ECO:0000313" key="2">
    <source>
        <dbReference type="EMBL" id="MDE1471573.1"/>
    </source>
</evidence>
<dbReference type="EMBL" id="JAQSVD010000008">
    <property type="protein sequence ID" value="MDE1471573.1"/>
    <property type="molecule type" value="Genomic_DNA"/>
</dbReference>
<organism evidence="2 3">
    <name type="scientific">Eubacterium limosum</name>
    <dbReference type="NCBI Taxonomy" id="1736"/>
    <lineage>
        <taxon>Bacteria</taxon>
        <taxon>Bacillati</taxon>
        <taxon>Bacillota</taxon>
        <taxon>Clostridia</taxon>
        <taxon>Eubacteriales</taxon>
        <taxon>Eubacteriaceae</taxon>
        <taxon>Eubacterium</taxon>
    </lineage>
</organism>
<keyword evidence="1" id="KW-0472">Membrane</keyword>
<reference evidence="2 3" key="1">
    <citation type="submission" date="2023-02" db="EMBL/GenBank/DDBJ databases">
        <title>Comparative genome analysis of Eubacterium limosum species.</title>
        <authorList>
            <person name="Bak J.E."/>
        </authorList>
    </citation>
    <scope>NUCLEOTIDE SEQUENCE [LARGE SCALE GENOMIC DNA]</scope>
    <source>
        <strain evidence="2 3">KGMB01548</strain>
    </source>
</reference>
<proteinExistence type="predicted"/>
<feature type="transmembrane region" description="Helical" evidence="1">
    <location>
        <begin position="47"/>
        <end position="67"/>
    </location>
</feature>
<keyword evidence="1" id="KW-1133">Transmembrane helix</keyword>
<evidence type="ECO:0000313" key="3">
    <source>
        <dbReference type="Proteomes" id="UP001215087"/>
    </source>
</evidence>
<evidence type="ECO:0008006" key="4">
    <source>
        <dbReference type="Google" id="ProtNLM"/>
    </source>
</evidence>
<evidence type="ECO:0000256" key="1">
    <source>
        <dbReference type="SAM" id="Phobius"/>
    </source>
</evidence>
<keyword evidence="3" id="KW-1185">Reference proteome</keyword>
<name>A0ABT5URI8_EUBLI</name>
<comment type="caution">
    <text evidence="2">The sequence shown here is derived from an EMBL/GenBank/DDBJ whole genome shotgun (WGS) entry which is preliminary data.</text>
</comment>
<protein>
    <recommendedName>
        <fullName evidence="4">Ubiquitin-binding protein</fullName>
    </recommendedName>
</protein>
<keyword evidence="1" id="KW-0812">Transmembrane</keyword>
<accession>A0ABT5URI8</accession>
<dbReference type="Proteomes" id="UP001215087">
    <property type="component" value="Unassembled WGS sequence"/>
</dbReference>